<name>A0A5D4TFB4_9BACI</name>
<feature type="domain" description="HTH cro/C1-type" evidence="1">
    <location>
        <begin position="12"/>
        <end position="67"/>
    </location>
</feature>
<dbReference type="CDD" id="cd00093">
    <property type="entry name" value="HTH_XRE"/>
    <property type="match status" value="1"/>
</dbReference>
<reference evidence="2 3" key="1">
    <citation type="submission" date="2019-08" db="EMBL/GenBank/DDBJ databases">
        <title>Bacillus genomes from the desert of Cuatro Cienegas, Coahuila.</title>
        <authorList>
            <person name="Olmedo-Alvarez G."/>
        </authorList>
    </citation>
    <scope>NUCLEOTIDE SEQUENCE [LARGE SCALE GENOMIC DNA]</scope>
    <source>
        <strain evidence="2 3">CH98b_3T</strain>
    </source>
</reference>
<dbReference type="SUPFAM" id="SSF47413">
    <property type="entry name" value="lambda repressor-like DNA-binding domains"/>
    <property type="match status" value="1"/>
</dbReference>
<dbReference type="InterPro" id="IPR001387">
    <property type="entry name" value="Cro/C1-type_HTH"/>
</dbReference>
<evidence type="ECO:0000259" key="1">
    <source>
        <dbReference type="PROSITE" id="PS50943"/>
    </source>
</evidence>
<dbReference type="InterPro" id="IPR010982">
    <property type="entry name" value="Lambda_DNA-bd_dom_sf"/>
</dbReference>
<organism evidence="2 3">
    <name type="scientific">Sutcliffiella horikoshii</name>
    <dbReference type="NCBI Taxonomy" id="79883"/>
    <lineage>
        <taxon>Bacteria</taxon>
        <taxon>Bacillati</taxon>
        <taxon>Bacillota</taxon>
        <taxon>Bacilli</taxon>
        <taxon>Bacillales</taxon>
        <taxon>Bacillaceae</taxon>
        <taxon>Sutcliffiella</taxon>
    </lineage>
</organism>
<evidence type="ECO:0000313" key="3">
    <source>
        <dbReference type="Proteomes" id="UP000324517"/>
    </source>
</evidence>
<dbReference type="Proteomes" id="UP000324517">
    <property type="component" value="Unassembled WGS sequence"/>
</dbReference>
<dbReference type="Pfam" id="PF12844">
    <property type="entry name" value="HTH_19"/>
    <property type="match status" value="1"/>
</dbReference>
<proteinExistence type="predicted"/>
<comment type="caution">
    <text evidence="2">The sequence shown here is derived from an EMBL/GenBank/DDBJ whole genome shotgun (WGS) entry which is preliminary data.</text>
</comment>
<gene>
    <name evidence="2" type="ORF">FZC75_02040</name>
</gene>
<evidence type="ECO:0000313" key="2">
    <source>
        <dbReference type="EMBL" id="TYS74500.1"/>
    </source>
</evidence>
<dbReference type="GO" id="GO:0003677">
    <property type="term" value="F:DNA binding"/>
    <property type="evidence" value="ECO:0007669"/>
    <property type="project" value="InterPro"/>
</dbReference>
<dbReference type="AlphaFoldDB" id="A0A5D4TFB4"/>
<dbReference type="EMBL" id="VTET01000001">
    <property type="protein sequence ID" value="TYS74500.1"/>
    <property type="molecule type" value="Genomic_DNA"/>
</dbReference>
<sequence>MYNNEETFGSLIKRLRIENDLGSRELSSMLKKGASYISQIENGRNKKPDFLMAWEILKHLKVDEEERENILIKYEFLSPSGLTQVQKELIGLVERPMVGRVNFKKAIDEDDDLYLHEKITDINNMLIAIKDFNPTESKPIIENIHEKLINDVNKITSDRMMQIIDESDDLATTLSIGRRVRVELKKRGISFIIRDKSENEEGE</sequence>
<accession>A0A5D4TFB4</accession>
<dbReference type="PROSITE" id="PS50943">
    <property type="entry name" value="HTH_CROC1"/>
    <property type="match status" value="1"/>
</dbReference>
<dbReference type="OrthoDB" id="2934970at2"/>
<dbReference type="SMART" id="SM00530">
    <property type="entry name" value="HTH_XRE"/>
    <property type="match status" value="1"/>
</dbReference>
<dbReference type="RefSeq" id="WP_148978250.1">
    <property type="nucleotide sequence ID" value="NZ_JBNILM010000001.1"/>
</dbReference>
<dbReference type="Gene3D" id="1.10.260.40">
    <property type="entry name" value="lambda repressor-like DNA-binding domains"/>
    <property type="match status" value="1"/>
</dbReference>
<protein>
    <submittedName>
        <fullName evidence="2">Helix-turn-helix transcriptional regulator</fullName>
    </submittedName>
</protein>